<dbReference type="NCBIfam" id="TIGR01428">
    <property type="entry name" value="HAD_type_II"/>
    <property type="match status" value="1"/>
</dbReference>
<dbReference type="OrthoDB" id="9785638at2"/>
<dbReference type="InterPro" id="IPR006439">
    <property type="entry name" value="HAD-SF_hydro_IA"/>
</dbReference>
<dbReference type="InterPro" id="IPR036412">
    <property type="entry name" value="HAD-like_sf"/>
</dbReference>
<evidence type="ECO:0000313" key="5">
    <source>
        <dbReference type="Proteomes" id="UP000278222"/>
    </source>
</evidence>
<gene>
    <name evidence="4" type="ORF">EDC65_1013</name>
</gene>
<comment type="similarity">
    <text evidence="1 3">Belongs to the HAD-like hydrolase superfamily. S-2-haloalkanoic acid dehalogenase family.</text>
</comment>
<protein>
    <recommendedName>
        <fullName evidence="3">(S)-2-haloacid dehalogenase</fullName>
        <ecNumber evidence="3">3.8.1.2</ecNumber>
    </recommendedName>
    <alternativeName>
        <fullName evidence="3">2-haloalkanoic acid dehalogenase</fullName>
    </alternativeName>
    <alternativeName>
        <fullName evidence="3">Halocarboxylic acid halidohydrolase</fullName>
    </alternativeName>
    <alternativeName>
        <fullName evidence="3">L-2-haloacid dehalogenase</fullName>
    </alternativeName>
</protein>
<dbReference type="PANTHER" id="PTHR43316:SF3">
    <property type="entry name" value="HALOACID DEHALOGENASE, TYPE II (AFU_ORTHOLOGUE AFUA_2G07750)-RELATED"/>
    <property type="match status" value="1"/>
</dbReference>
<comment type="caution">
    <text evidence="4">The sequence shown here is derived from an EMBL/GenBank/DDBJ whole genome shotgun (WGS) entry which is preliminary data.</text>
</comment>
<dbReference type="InterPro" id="IPR023214">
    <property type="entry name" value="HAD_sf"/>
</dbReference>
<dbReference type="CDD" id="cd02588">
    <property type="entry name" value="HAD_L2-DEX"/>
    <property type="match status" value="1"/>
</dbReference>
<dbReference type="InterPro" id="IPR006328">
    <property type="entry name" value="2-HAD"/>
</dbReference>
<keyword evidence="5" id="KW-1185">Reference proteome</keyword>
<dbReference type="Gene3D" id="3.40.50.1000">
    <property type="entry name" value="HAD superfamily/HAD-like"/>
    <property type="match status" value="1"/>
</dbReference>
<organism evidence="4 5">
    <name type="scientific">Stella humosa</name>
    <dbReference type="NCBI Taxonomy" id="94"/>
    <lineage>
        <taxon>Bacteria</taxon>
        <taxon>Pseudomonadati</taxon>
        <taxon>Pseudomonadota</taxon>
        <taxon>Alphaproteobacteria</taxon>
        <taxon>Rhodospirillales</taxon>
        <taxon>Stellaceae</taxon>
        <taxon>Stella</taxon>
    </lineage>
</organism>
<dbReference type="NCBIfam" id="TIGR01493">
    <property type="entry name" value="HAD-SF-IA-v2"/>
    <property type="match status" value="1"/>
</dbReference>
<dbReference type="EC" id="3.8.1.2" evidence="3"/>
<dbReference type="PRINTS" id="PR00413">
    <property type="entry name" value="HADHALOGNASE"/>
</dbReference>
<evidence type="ECO:0000313" key="4">
    <source>
        <dbReference type="EMBL" id="ROQ01826.1"/>
    </source>
</evidence>
<comment type="function">
    <text evidence="3">Catalyzes the hydrolytic dehalogenation of small (S)-2-haloalkanoic acids to yield the corresponding (R)-2-hydroxyalkanoic acids.</text>
</comment>
<keyword evidence="2 3" id="KW-0378">Hydrolase</keyword>
<evidence type="ECO:0000256" key="1">
    <source>
        <dbReference type="ARBA" id="ARBA00008106"/>
    </source>
</evidence>
<dbReference type="SUPFAM" id="SSF56784">
    <property type="entry name" value="HAD-like"/>
    <property type="match status" value="1"/>
</dbReference>
<dbReference type="AlphaFoldDB" id="A0A3N1MLG0"/>
<proteinExistence type="inferred from homology"/>
<name>A0A3N1MLG0_9PROT</name>
<dbReference type="Gene3D" id="1.10.150.240">
    <property type="entry name" value="Putative phosphatase, domain 2"/>
    <property type="match status" value="1"/>
</dbReference>
<dbReference type="Pfam" id="PF00702">
    <property type="entry name" value="Hydrolase"/>
    <property type="match status" value="1"/>
</dbReference>
<dbReference type="InterPro" id="IPR023198">
    <property type="entry name" value="PGP-like_dom2"/>
</dbReference>
<dbReference type="Proteomes" id="UP000278222">
    <property type="component" value="Unassembled WGS sequence"/>
</dbReference>
<dbReference type="EMBL" id="RJKX01000011">
    <property type="protein sequence ID" value="ROQ01826.1"/>
    <property type="molecule type" value="Genomic_DNA"/>
</dbReference>
<evidence type="ECO:0000256" key="2">
    <source>
        <dbReference type="ARBA" id="ARBA00022801"/>
    </source>
</evidence>
<dbReference type="PANTHER" id="PTHR43316">
    <property type="entry name" value="HYDROLASE, HALOACID DELAHOGENASE-RELATED"/>
    <property type="match status" value="1"/>
</dbReference>
<dbReference type="InterPro" id="IPR051540">
    <property type="entry name" value="S-2-haloacid_dehalogenase"/>
</dbReference>
<accession>A0A3N1MLG0</accession>
<sequence length="237" mass="26740">MGHGIKALVFDVFGTLVDWRNSVAREGEAWGGPRGLKVDWYAFADAWRGAYHPSMDKVRKGERPWTILDILHRETLDRLLDQFGITGLTEDEKDHWNRVWHRLTPWPDTVPGLLALKPKFILATASNGNVGLLLNMAKNAGMPFDTILSAELCQHYKPDPVMYRSLYTFLGLKPHEVLMTAAHNSDLVAASKQGLSTAFFPRPTEYGPAQEKDKKAEHDFTFVATDLIDLARQLRAI</sequence>
<dbReference type="RefSeq" id="WP_123688551.1">
    <property type="nucleotide sequence ID" value="NZ_AP019700.1"/>
</dbReference>
<reference evidence="4 5" key="1">
    <citation type="submission" date="2018-11" db="EMBL/GenBank/DDBJ databases">
        <title>Genomic Encyclopedia of Type Strains, Phase IV (KMG-IV): sequencing the most valuable type-strain genomes for metagenomic binning, comparative biology and taxonomic classification.</title>
        <authorList>
            <person name="Goeker M."/>
        </authorList>
    </citation>
    <scope>NUCLEOTIDE SEQUENCE [LARGE SCALE GENOMIC DNA]</scope>
    <source>
        <strain evidence="4 5">DSM 5900</strain>
    </source>
</reference>
<evidence type="ECO:0000256" key="3">
    <source>
        <dbReference type="RuleBase" id="RU368077"/>
    </source>
</evidence>
<comment type="catalytic activity">
    <reaction evidence="3">
        <text>an (S)-2-haloacid + H2O = a (2R)-2-hydroxycarboxylate + a halide anion + H(+)</text>
        <dbReference type="Rhea" id="RHEA:11192"/>
        <dbReference type="ChEBI" id="CHEBI:15377"/>
        <dbReference type="ChEBI" id="CHEBI:15378"/>
        <dbReference type="ChEBI" id="CHEBI:16042"/>
        <dbReference type="ChEBI" id="CHEBI:58314"/>
        <dbReference type="ChEBI" id="CHEBI:137405"/>
        <dbReference type="EC" id="3.8.1.2"/>
    </reaction>
</comment>
<dbReference type="GO" id="GO:0018784">
    <property type="term" value="F:(S)-2-haloacid dehalogenase activity"/>
    <property type="evidence" value="ECO:0007669"/>
    <property type="project" value="UniProtKB-UniRule"/>
</dbReference>